<evidence type="ECO:0000313" key="2">
    <source>
        <dbReference type="Proteomes" id="UP001066276"/>
    </source>
</evidence>
<reference evidence="1" key="1">
    <citation type="journal article" date="2022" name="bioRxiv">
        <title>Sequencing and chromosome-scale assembly of the giantPleurodeles waltlgenome.</title>
        <authorList>
            <person name="Brown T."/>
            <person name="Elewa A."/>
            <person name="Iarovenko S."/>
            <person name="Subramanian E."/>
            <person name="Araus A.J."/>
            <person name="Petzold A."/>
            <person name="Susuki M."/>
            <person name="Suzuki K.-i.T."/>
            <person name="Hayashi T."/>
            <person name="Toyoda A."/>
            <person name="Oliveira C."/>
            <person name="Osipova E."/>
            <person name="Leigh N.D."/>
            <person name="Simon A."/>
            <person name="Yun M.H."/>
        </authorList>
    </citation>
    <scope>NUCLEOTIDE SEQUENCE</scope>
    <source>
        <strain evidence="1">20211129_DDA</strain>
        <tissue evidence="1">Liver</tissue>
    </source>
</reference>
<keyword evidence="2" id="KW-1185">Reference proteome</keyword>
<accession>A0AAV7LGX7</accession>
<sequence>MDVAGPTDLSVHEAAAHYCTVDVSANRNIDLTSDEVVCILSAIPFDGVDDQGGRPTRHPDETQITAVVVEVGLLRDDLRKLADRIKETEDIEDDAVTGEGHYTERFGYGE</sequence>
<dbReference type="Proteomes" id="UP001066276">
    <property type="component" value="Chromosome 11"/>
</dbReference>
<dbReference type="AlphaFoldDB" id="A0AAV7LGX7"/>
<comment type="caution">
    <text evidence="1">The sequence shown here is derived from an EMBL/GenBank/DDBJ whole genome shotgun (WGS) entry which is preliminary data.</text>
</comment>
<name>A0AAV7LGX7_PLEWA</name>
<proteinExistence type="predicted"/>
<dbReference type="EMBL" id="JANPWB010000015">
    <property type="protein sequence ID" value="KAJ1088078.1"/>
    <property type="molecule type" value="Genomic_DNA"/>
</dbReference>
<evidence type="ECO:0000313" key="1">
    <source>
        <dbReference type="EMBL" id="KAJ1088078.1"/>
    </source>
</evidence>
<gene>
    <name evidence="1" type="ORF">NDU88_001237</name>
</gene>
<organism evidence="1 2">
    <name type="scientific">Pleurodeles waltl</name>
    <name type="common">Iberian ribbed newt</name>
    <dbReference type="NCBI Taxonomy" id="8319"/>
    <lineage>
        <taxon>Eukaryota</taxon>
        <taxon>Metazoa</taxon>
        <taxon>Chordata</taxon>
        <taxon>Craniata</taxon>
        <taxon>Vertebrata</taxon>
        <taxon>Euteleostomi</taxon>
        <taxon>Amphibia</taxon>
        <taxon>Batrachia</taxon>
        <taxon>Caudata</taxon>
        <taxon>Salamandroidea</taxon>
        <taxon>Salamandridae</taxon>
        <taxon>Pleurodelinae</taxon>
        <taxon>Pleurodeles</taxon>
    </lineage>
</organism>
<protein>
    <submittedName>
        <fullName evidence="1">Uncharacterized protein</fullName>
    </submittedName>
</protein>